<reference evidence="3" key="2">
    <citation type="submission" date="2018-07" db="EMBL/GenBank/DDBJ databases">
        <authorList>
            <person name="Quirk P.G."/>
            <person name="Krulwich T.A."/>
        </authorList>
    </citation>
    <scope>NUCLEOTIDE SEQUENCE</scope>
</reference>
<feature type="compositionally biased region" description="Basic and acidic residues" evidence="1">
    <location>
        <begin position="18"/>
        <end position="28"/>
    </location>
</feature>
<reference evidence="2" key="1">
    <citation type="submission" date="2018-04" db="EMBL/GenBank/DDBJ databases">
        <authorList>
            <person name="Go L.Y."/>
            <person name="Mitchell J.A."/>
        </authorList>
    </citation>
    <scope>NUCLEOTIDE SEQUENCE</scope>
    <source>
        <tissue evidence="2">Whole organism</tissue>
    </source>
</reference>
<organism evidence="2">
    <name type="scientific">Culicoides sonorensis</name>
    <name type="common">Biting midge</name>
    <dbReference type="NCBI Taxonomy" id="179676"/>
    <lineage>
        <taxon>Eukaryota</taxon>
        <taxon>Metazoa</taxon>
        <taxon>Ecdysozoa</taxon>
        <taxon>Arthropoda</taxon>
        <taxon>Hexapoda</taxon>
        <taxon>Insecta</taxon>
        <taxon>Pterygota</taxon>
        <taxon>Neoptera</taxon>
        <taxon>Endopterygota</taxon>
        <taxon>Diptera</taxon>
        <taxon>Nematocera</taxon>
        <taxon>Chironomoidea</taxon>
        <taxon>Ceratopogonidae</taxon>
        <taxon>Ceratopogoninae</taxon>
        <taxon>Culicoides</taxon>
        <taxon>Monoculicoides</taxon>
    </lineage>
</organism>
<dbReference type="AlphaFoldDB" id="A0A336KSM0"/>
<evidence type="ECO:0000313" key="2">
    <source>
        <dbReference type="EMBL" id="SSX07128.1"/>
    </source>
</evidence>
<protein>
    <submittedName>
        <fullName evidence="2">CSON014564 protein</fullName>
    </submittedName>
</protein>
<name>A0A336KSM0_CULSO</name>
<feature type="region of interest" description="Disordered" evidence="1">
    <location>
        <begin position="1"/>
        <end position="28"/>
    </location>
</feature>
<evidence type="ECO:0000256" key="1">
    <source>
        <dbReference type="SAM" id="MobiDB-lite"/>
    </source>
</evidence>
<accession>A0A336KSM0</accession>
<dbReference type="VEuPathDB" id="VectorBase:CSON014564"/>
<gene>
    <name evidence="2" type="primary">CSON014564</name>
</gene>
<dbReference type="EMBL" id="UFQT01000833">
    <property type="protein sequence ID" value="SSX27471.1"/>
    <property type="molecule type" value="Genomic_DNA"/>
</dbReference>
<sequence length="65" mass="6927">MTTRAGSSGKGIFSDSPSHLETRSELDTEKKVELLASVATALAKYDLPVPGGPNNKIPFHGTRFP</sequence>
<proteinExistence type="predicted"/>
<dbReference type="EMBL" id="UFQS01000833">
    <property type="protein sequence ID" value="SSX07128.1"/>
    <property type="molecule type" value="Genomic_DNA"/>
</dbReference>
<evidence type="ECO:0000313" key="3">
    <source>
        <dbReference type="EMBL" id="SSX27471.1"/>
    </source>
</evidence>